<keyword evidence="3" id="KW-1185">Reference proteome</keyword>
<reference evidence="2 3" key="1">
    <citation type="submission" date="2017-06" db="EMBL/GenBank/DDBJ databases">
        <title>Whole Genome Sequences of Colwellia marinimaniae MTCD1.</title>
        <authorList>
            <person name="Kusumoto H."/>
            <person name="Inoue M."/>
            <person name="Tanikawa K."/>
            <person name="Maeji H."/>
            <person name="Cameron J.H."/>
            <person name="Bartlett D.H."/>
        </authorList>
    </citation>
    <scope>NUCLEOTIDE SEQUENCE [LARGE SCALE GENOMIC DNA]</scope>
    <source>
        <strain evidence="2 3">MTCD1</strain>
    </source>
</reference>
<proteinExistence type="predicted"/>
<accession>A0ABQ0MV74</accession>
<comment type="caution">
    <text evidence="2">The sequence shown here is derived from an EMBL/GenBank/DDBJ whole genome shotgun (WGS) entry which is preliminary data.</text>
</comment>
<dbReference type="Pfam" id="PF20613">
    <property type="entry name" value="HipA_2"/>
    <property type="match status" value="1"/>
</dbReference>
<dbReference type="Proteomes" id="UP000197068">
    <property type="component" value="Unassembled WGS sequence"/>
</dbReference>
<dbReference type="RefSeq" id="WP_057183506.1">
    <property type="nucleotide sequence ID" value="NZ_BDQM01000006.1"/>
</dbReference>
<dbReference type="EMBL" id="BDQM01000006">
    <property type="protein sequence ID" value="GAW95501.1"/>
    <property type="molecule type" value="Genomic_DNA"/>
</dbReference>
<feature type="domain" description="HipA-like kinase" evidence="1">
    <location>
        <begin position="4"/>
        <end position="237"/>
    </location>
</feature>
<protein>
    <recommendedName>
        <fullName evidence="1">HipA-like kinase domain-containing protein</fullName>
    </recommendedName>
</protein>
<sequence>MINIVEVIRKMKQGQTKPFLCRGDNGKLYVVKGNSATPAGLIKEWIAGSLGKKLGLPIPDFTFVWVDESLIELDSDLRFELGAGSAFASEYVPSLQEISYSDLLNMDSDLLKNIYVFDYWIKNDDRTLTELGGNPNLFINQHNRNIVVLDHNLAFELNFDMSSFQRIHVSICSFDDNLDLLIRDEFYNKIHQAFSELDLIIEKIPEDIKQDATDFDGLISSIKLLLVTYTEDEFWEDIK</sequence>
<gene>
    <name evidence="2" type="ORF">MTCD1_01103</name>
</gene>
<dbReference type="InterPro" id="IPR046748">
    <property type="entry name" value="HipA_2"/>
</dbReference>
<evidence type="ECO:0000259" key="1">
    <source>
        <dbReference type="Pfam" id="PF20613"/>
    </source>
</evidence>
<organism evidence="2 3">
    <name type="scientific">Colwellia marinimaniae</name>
    <dbReference type="NCBI Taxonomy" id="1513592"/>
    <lineage>
        <taxon>Bacteria</taxon>
        <taxon>Pseudomonadati</taxon>
        <taxon>Pseudomonadota</taxon>
        <taxon>Gammaproteobacteria</taxon>
        <taxon>Alteromonadales</taxon>
        <taxon>Colwelliaceae</taxon>
        <taxon>Colwellia</taxon>
    </lineage>
</organism>
<name>A0ABQ0MV74_9GAMM</name>
<evidence type="ECO:0000313" key="2">
    <source>
        <dbReference type="EMBL" id="GAW95501.1"/>
    </source>
</evidence>
<evidence type="ECO:0000313" key="3">
    <source>
        <dbReference type="Proteomes" id="UP000197068"/>
    </source>
</evidence>